<evidence type="ECO:0000313" key="14">
    <source>
        <dbReference type="Proteomes" id="UP001432027"/>
    </source>
</evidence>
<evidence type="ECO:0000256" key="6">
    <source>
        <dbReference type="ARBA" id="ARBA00022868"/>
    </source>
</evidence>
<evidence type="ECO:0000256" key="8">
    <source>
        <dbReference type="ARBA" id="ARBA00022989"/>
    </source>
</evidence>
<keyword evidence="4" id="KW-1003">Cell membrane</keyword>
<keyword evidence="8 12" id="KW-1133">Transmembrane helix</keyword>
<feature type="transmembrane region" description="Helical" evidence="12">
    <location>
        <begin position="274"/>
        <end position="293"/>
    </location>
</feature>
<dbReference type="GO" id="GO:0005886">
    <property type="term" value="C:plasma membrane"/>
    <property type="evidence" value="ECO:0007669"/>
    <property type="project" value="UniProtKB-SubCell"/>
</dbReference>
<dbReference type="PANTHER" id="PTHR11893">
    <property type="entry name" value="INNEXIN"/>
    <property type="match status" value="1"/>
</dbReference>
<dbReference type="Proteomes" id="UP001432027">
    <property type="component" value="Unassembled WGS sequence"/>
</dbReference>
<proteinExistence type="inferred from homology"/>
<dbReference type="GO" id="GO:0034220">
    <property type="term" value="P:monoatomic ion transmembrane transport"/>
    <property type="evidence" value="ECO:0007669"/>
    <property type="project" value="UniProtKB-KW"/>
</dbReference>
<dbReference type="Pfam" id="PF00876">
    <property type="entry name" value="Innexin"/>
    <property type="match status" value="1"/>
</dbReference>
<feature type="transmembrane region" description="Helical" evidence="12">
    <location>
        <begin position="176"/>
        <end position="196"/>
    </location>
</feature>
<feature type="transmembrane region" description="Helical" evidence="12">
    <location>
        <begin position="26"/>
        <end position="45"/>
    </location>
</feature>
<evidence type="ECO:0000256" key="12">
    <source>
        <dbReference type="RuleBase" id="RU010713"/>
    </source>
</evidence>
<dbReference type="GO" id="GO:0005921">
    <property type="term" value="C:gap junction"/>
    <property type="evidence" value="ECO:0007669"/>
    <property type="project" value="UniProtKB-SubCell"/>
</dbReference>
<evidence type="ECO:0000256" key="11">
    <source>
        <dbReference type="ARBA" id="ARBA00023303"/>
    </source>
</evidence>
<evidence type="ECO:0000256" key="3">
    <source>
        <dbReference type="ARBA" id="ARBA00022448"/>
    </source>
</evidence>
<keyword evidence="5 12" id="KW-0812">Transmembrane</keyword>
<evidence type="ECO:0000313" key="13">
    <source>
        <dbReference type="EMBL" id="GMT02131.1"/>
    </source>
</evidence>
<name>A0AAV5U5J0_9BILA</name>
<accession>A0AAV5U5J0</accession>
<keyword evidence="14" id="KW-1185">Reference proteome</keyword>
<dbReference type="EMBL" id="BTSX01000005">
    <property type="protein sequence ID" value="GMT02131.1"/>
    <property type="molecule type" value="Genomic_DNA"/>
</dbReference>
<keyword evidence="11 12" id="KW-0407">Ion channel</keyword>
<dbReference type="AlphaFoldDB" id="A0AAV5U5J0"/>
<sequence length="373" mass="43549">MYFLDALVRALKQQFDDDSIDRLNNYYTPMLLVVFAFTLSAFQYVGRPIQCWIPSQFSGSWAQYAESYCFVQNTYFLPLDDYIPNDVDERVNKEIGYYQWVPFILGLQAIFFYLPALAWRILNWQSGLAVKSLVRMSRNTRNPAQGRVSTTEVVASHIHYALTTNSRMADYSNGKFLHNGSYLTSLYLLIKVLYLVQVLMQFLILNSFLSTQYTFWGIGILRDIFAGREWKESGHFPRVTMCDFDVRVLGNKHRHTIQCVLTINMFNEKVYLFLWWWLLGLIIATLLNFVWWFKSMSNQASRKEFVSKYLSVNNLVKPDDANEEMKVSIFVERGLKNDGVFVCRLLASNAGDIFVTDLMASLWTKFIADELRR</sequence>
<reference evidence="13" key="1">
    <citation type="submission" date="2023-10" db="EMBL/GenBank/DDBJ databases">
        <title>Genome assembly of Pristionchus species.</title>
        <authorList>
            <person name="Yoshida K."/>
            <person name="Sommer R.J."/>
        </authorList>
    </citation>
    <scope>NUCLEOTIDE SEQUENCE</scope>
    <source>
        <strain evidence="13">RS0144</strain>
    </source>
</reference>
<comment type="subcellular location">
    <subcellularLocation>
        <location evidence="1">Cell junction</location>
        <location evidence="1">Gap junction</location>
    </subcellularLocation>
    <subcellularLocation>
        <location evidence="2 12">Cell membrane</location>
        <topology evidence="2 12">Multi-pass membrane protein</topology>
    </subcellularLocation>
</comment>
<feature type="transmembrane region" description="Helical" evidence="12">
    <location>
        <begin position="100"/>
        <end position="122"/>
    </location>
</feature>
<evidence type="ECO:0000256" key="7">
    <source>
        <dbReference type="ARBA" id="ARBA00022949"/>
    </source>
</evidence>
<comment type="function">
    <text evidence="12">Structural component of the gap junctions.</text>
</comment>
<evidence type="ECO:0000256" key="4">
    <source>
        <dbReference type="ARBA" id="ARBA00022475"/>
    </source>
</evidence>
<keyword evidence="9 12" id="KW-0406">Ion transport</keyword>
<keyword evidence="10 12" id="KW-0472">Membrane</keyword>
<keyword evidence="3 12" id="KW-0813">Transport</keyword>
<comment type="caution">
    <text evidence="13">The sequence shown here is derived from an EMBL/GenBank/DDBJ whole genome shotgun (WGS) entry which is preliminary data.</text>
</comment>
<dbReference type="PROSITE" id="PS51013">
    <property type="entry name" value="PANNEXIN"/>
    <property type="match status" value="1"/>
</dbReference>
<evidence type="ECO:0000256" key="10">
    <source>
        <dbReference type="ARBA" id="ARBA00023136"/>
    </source>
</evidence>
<comment type="similarity">
    <text evidence="12">Belongs to the pannexin family.</text>
</comment>
<evidence type="ECO:0000256" key="2">
    <source>
        <dbReference type="ARBA" id="ARBA00004651"/>
    </source>
</evidence>
<protein>
    <recommendedName>
        <fullName evidence="12">Innexin</fullName>
    </recommendedName>
</protein>
<dbReference type="GO" id="GO:0005243">
    <property type="term" value="F:gap junction channel activity"/>
    <property type="evidence" value="ECO:0007669"/>
    <property type="project" value="TreeGrafter"/>
</dbReference>
<keyword evidence="7" id="KW-0965">Cell junction</keyword>
<evidence type="ECO:0000256" key="5">
    <source>
        <dbReference type="ARBA" id="ARBA00022692"/>
    </source>
</evidence>
<evidence type="ECO:0000256" key="1">
    <source>
        <dbReference type="ARBA" id="ARBA00004610"/>
    </source>
</evidence>
<organism evidence="13 14">
    <name type="scientific">Pristionchus entomophagus</name>
    <dbReference type="NCBI Taxonomy" id="358040"/>
    <lineage>
        <taxon>Eukaryota</taxon>
        <taxon>Metazoa</taxon>
        <taxon>Ecdysozoa</taxon>
        <taxon>Nematoda</taxon>
        <taxon>Chromadorea</taxon>
        <taxon>Rhabditida</taxon>
        <taxon>Rhabditina</taxon>
        <taxon>Diplogasteromorpha</taxon>
        <taxon>Diplogasteroidea</taxon>
        <taxon>Neodiplogasteridae</taxon>
        <taxon>Pristionchus</taxon>
    </lineage>
</organism>
<dbReference type="PANTHER" id="PTHR11893:SF45">
    <property type="entry name" value="INNEXIN"/>
    <property type="match status" value="1"/>
</dbReference>
<feature type="non-terminal residue" evidence="13">
    <location>
        <position position="373"/>
    </location>
</feature>
<gene>
    <name evidence="12" type="primary">inx</name>
    <name evidence="13" type="ORF">PENTCL1PPCAC_24305</name>
</gene>
<evidence type="ECO:0000256" key="9">
    <source>
        <dbReference type="ARBA" id="ARBA00023065"/>
    </source>
</evidence>
<keyword evidence="6" id="KW-0303">Gap junction</keyword>
<dbReference type="InterPro" id="IPR000990">
    <property type="entry name" value="Innexin"/>
</dbReference>
<dbReference type="PRINTS" id="PR01262">
    <property type="entry name" value="INNEXIN"/>
</dbReference>